<comment type="similarity">
    <text evidence="1">Belongs to the ROK (NagC/XylR) family.</text>
</comment>
<evidence type="ECO:0000313" key="4">
    <source>
        <dbReference type="Proteomes" id="UP000188603"/>
    </source>
</evidence>
<dbReference type="InterPro" id="IPR000600">
    <property type="entry name" value="ROK"/>
</dbReference>
<accession>A0A1U9K8M0</accession>
<dbReference type="KEGG" id="ntr:B0W44_12185"/>
<proteinExistence type="inferred from homology"/>
<dbReference type="AlphaFoldDB" id="A0A1U9K8M0"/>
<dbReference type="EMBL" id="CP019699">
    <property type="protein sequence ID" value="AQS56405.1"/>
    <property type="molecule type" value="Genomic_DNA"/>
</dbReference>
<organism evidence="3 4">
    <name type="scientific">Novibacillus thermophilus</name>
    <dbReference type="NCBI Taxonomy" id="1471761"/>
    <lineage>
        <taxon>Bacteria</taxon>
        <taxon>Bacillati</taxon>
        <taxon>Bacillota</taxon>
        <taxon>Bacilli</taxon>
        <taxon>Bacillales</taxon>
        <taxon>Thermoactinomycetaceae</taxon>
        <taxon>Novibacillus</taxon>
    </lineage>
</organism>
<dbReference type="InterPro" id="IPR043129">
    <property type="entry name" value="ATPase_NBD"/>
</dbReference>
<feature type="coiled-coil region" evidence="2">
    <location>
        <begin position="241"/>
        <end position="268"/>
    </location>
</feature>
<dbReference type="GO" id="GO:0016301">
    <property type="term" value="F:kinase activity"/>
    <property type="evidence" value="ECO:0007669"/>
    <property type="project" value="UniProtKB-KW"/>
</dbReference>
<reference evidence="3 4" key="1">
    <citation type="journal article" date="2015" name="Int. J. Syst. Evol. Microbiol.">
        <title>Novibacillus thermophilus gen. nov., sp. nov., a Gram-staining-negative and moderately thermophilic member of the family Thermoactinomycetaceae.</title>
        <authorList>
            <person name="Yang G."/>
            <person name="Chen J."/>
            <person name="Zhou S."/>
        </authorList>
    </citation>
    <scope>NUCLEOTIDE SEQUENCE [LARGE SCALE GENOMIC DNA]</scope>
    <source>
        <strain evidence="3 4">SG-1</strain>
    </source>
</reference>
<keyword evidence="2" id="KW-0175">Coiled coil</keyword>
<protein>
    <submittedName>
        <fullName evidence="3">Sugar kinase</fullName>
    </submittedName>
</protein>
<sequence length="298" mass="32451">MKSYLAVDIGGTFVKSGMVRENGEIVATHKVKTPKTLDDLLHTIQAFCHSRPGVAGIAISCPGAVSDDGVVYGSSAIPYIHGPSVKKLVERRTALPVFVENDANCAGYAEMWKGSARGKKDVLVMVIGTGIGGSVFKNGLLHKGANLHGGEFGYMLLTPDVQDSNDVWSRVASTKALVRKVAKMKQMNPDSILGEDIFKMAESGDQACIQAIDAFYHLLAVGIYNLQYIYDPEIILIGGGISAKEDLIDEIDERLDRILEKIDLAKVKPKIEPCKFRQNANLLGAVYGFMLEHQNREL</sequence>
<evidence type="ECO:0000313" key="3">
    <source>
        <dbReference type="EMBL" id="AQS56405.1"/>
    </source>
</evidence>
<dbReference type="PANTHER" id="PTHR18964">
    <property type="entry name" value="ROK (REPRESSOR, ORF, KINASE) FAMILY"/>
    <property type="match status" value="1"/>
</dbReference>
<gene>
    <name evidence="3" type="ORF">B0W44_12185</name>
</gene>
<dbReference type="PANTHER" id="PTHR18964:SF170">
    <property type="entry name" value="SUGAR KINASE"/>
    <property type="match status" value="1"/>
</dbReference>
<keyword evidence="4" id="KW-1185">Reference proteome</keyword>
<dbReference type="STRING" id="1471761.B0W44_12185"/>
<dbReference type="RefSeq" id="WP_077720268.1">
    <property type="nucleotide sequence ID" value="NZ_CP019699.1"/>
</dbReference>
<dbReference type="Pfam" id="PF00480">
    <property type="entry name" value="ROK"/>
    <property type="match status" value="1"/>
</dbReference>
<dbReference type="CDD" id="cd24152">
    <property type="entry name" value="ASKHA_NBD_ROK-like"/>
    <property type="match status" value="1"/>
</dbReference>
<evidence type="ECO:0000256" key="1">
    <source>
        <dbReference type="ARBA" id="ARBA00006479"/>
    </source>
</evidence>
<keyword evidence="3" id="KW-0808">Transferase</keyword>
<evidence type="ECO:0000256" key="2">
    <source>
        <dbReference type="SAM" id="Coils"/>
    </source>
</evidence>
<keyword evidence="3" id="KW-0418">Kinase</keyword>
<name>A0A1U9K8M0_9BACL</name>
<dbReference type="OrthoDB" id="9795247at2"/>
<dbReference type="Proteomes" id="UP000188603">
    <property type="component" value="Chromosome"/>
</dbReference>
<dbReference type="SUPFAM" id="SSF53067">
    <property type="entry name" value="Actin-like ATPase domain"/>
    <property type="match status" value="1"/>
</dbReference>
<dbReference type="Gene3D" id="3.30.420.40">
    <property type="match status" value="2"/>
</dbReference>